<dbReference type="Proteomes" id="UP000191144">
    <property type="component" value="Chromosome F"/>
</dbReference>
<dbReference type="GO" id="GO:0006606">
    <property type="term" value="P:protein import into nucleus"/>
    <property type="evidence" value="ECO:0007669"/>
    <property type="project" value="TreeGrafter"/>
</dbReference>
<dbReference type="GO" id="GO:0006406">
    <property type="term" value="P:mRNA export from nucleus"/>
    <property type="evidence" value="ECO:0007669"/>
    <property type="project" value="TreeGrafter"/>
</dbReference>
<dbReference type="AlphaFoldDB" id="A0A1G4K0Q0"/>
<accession>A0A1G4K0Q0</accession>
<dbReference type="PANTHER" id="PTHR13257:SF0">
    <property type="entry name" value="NUCLEAR PORE COMPLEX PROTEIN NUP88"/>
    <property type="match status" value="1"/>
</dbReference>
<keyword evidence="9" id="KW-1185">Reference proteome</keyword>
<evidence type="ECO:0000256" key="2">
    <source>
        <dbReference type="ARBA" id="ARBA00022448"/>
    </source>
</evidence>
<proteinExistence type="predicted"/>
<dbReference type="OrthoDB" id="341482at2759"/>
<evidence type="ECO:0000256" key="6">
    <source>
        <dbReference type="ARBA" id="ARBA00023132"/>
    </source>
</evidence>
<keyword evidence="3" id="KW-0509">mRNA transport</keyword>
<keyword evidence="5" id="KW-0811">Translocation</keyword>
<dbReference type="PANTHER" id="PTHR13257">
    <property type="entry name" value="NUCLEOPORIN NUP84-RELATED"/>
    <property type="match status" value="1"/>
</dbReference>
<dbReference type="InterPro" id="IPR037700">
    <property type="entry name" value="NUP88/NUP82"/>
</dbReference>
<evidence type="ECO:0000313" key="9">
    <source>
        <dbReference type="Proteomes" id="UP000191144"/>
    </source>
</evidence>
<dbReference type="SUPFAM" id="SSF75011">
    <property type="entry name" value="3-carboxy-cis,cis-mucoante lactonizing enzyme"/>
    <property type="match status" value="1"/>
</dbReference>
<evidence type="ECO:0000256" key="1">
    <source>
        <dbReference type="ARBA" id="ARBA00004567"/>
    </source>
</evidence>
<evidence type="ECO:0000256" key="5">
    <source>
        <dbReference type="ARBA" id="ARBA00023010"/>
    </source>
</evidence>
<dbReference type="GO" id="GO:0005643">
    <property type="term" value="C:nuclear pore"/>
    <property type="evidence" value="ECO:0007669"/>
    <property type="project" value="UniProtKB-SubCell"/>
</dbReference>
<evidence type="ECO:0000256" key="4">
    <source>
        <dbReference type="ARBA" id="ARBA00022927"/>
    </source>
</evidence>
<gene>
    <name evidence="8" type="ORF">LAME_0F18514G</name>
</gene>
<organism evidence="8 9">
    <name type="scientific">Lachancea meyersii CBS 8951</name>
    <dbReference type="NCBI Taxonomy" id="1266667"/>
    <lineage>
        <taxon>Eukaryota</taxon>
        <taxon>Fungi</taxon>
        <taxon>Dikarya</taxon>
        <taxon>Ascomycota</taxon>
        <taxon>Saccharomycotina</taxon>
        <taxon>Saccharomycetes</taxon>
        <taxon>Saccharomycetales</taxon>
        <taxon>Saccharomycetaceae</taxon>
        <taxon>Lachancea</taxon>
    </lineage>
</organism>
<dbReference type="EMBL" id="LT598477">
    <property type="protein sequence ID" value="SCU97099.1"/>
    <property type="molecule type" value="Genomic_DNA"/>
</dbReference>
<keyword evidence="7" id="KW-0539">Nucleus</keyword>
<keyword evidence="2" id="KW-0813">Transport</keyword>
<comment type="subcellular location">
    <subcellularLocation>
        <location evidence="1">Nucleus</location>
        <location evidence="1">Nuclear pore complex</location>
    </subcellularLocation>
</comment>
<keyword evidence="6" id="KW-0906">Nuclear pore complex</keyword>
<dbReference type="GO" id="GO:0017056">
    <property type="term" value="F:structural constituent of nuclear pore"/>
    <property type="evidence" value="ECO:0007669"/>
    <property type="project" value="InterPro"/>
</dbReference>
<evidence type="ECO:0000313" key="8">
    <source>
        <dbReference type="EMBL" id="SCU97099.1"/>
    </source>
</evidence>
<dbReference type="GO" id="GO:0000055">
    <property type="term" value="P:ribosomal large subunit export from nucleus"/>
    <property type="evidence" value="ECO:0007669"/>
    <property type="project" value="InterPro"/>
</dbReference>
<evidence type="ECO:0000256" key="7">
    <source>
        <dbReference type="ARBA" id="ARBA00023242"/>
    </source>
</evidence>
<evidence type="ECO:0000256" key="3">
    <source>
        <dbReference type="ARBA" id="ARBA00022816"/>
    </source>
</evidence>
<reference evidence="9" key="1">
    <citation type="submission" date="2016-03" db="EMBL/GenBank/DDBJ databases">
        <authorList>
            <person name="Devillers Hugo."/>
        </authorList>
    </citation>
    <scope>NUCLEOTIDE SEQUENCE [LARGE SCALE GENOMIC DNA]</scope>
</reference>
<sequence length="685" mass="77264">MLPEHHPIFKCQPFETGRLKRFVCHSESNDHKTVVVEGNSIKWCLPEESEYKFVDFTAITNCTNAVLNSLGTLLCLYSDRELQILSLDGAHSRETPIEYRIPVSRGVKQVLWHPNARLDSCFVVLTPSDEICMYELLSENVTEPTGVWNSSTFKPGTDTTVRDIVSIAFSNDGMTLYALNTSEGADIYSIYPFLPSEVELSDDAIQYCFHKALLQYNGLADGDSPQTKHQVTRQLQFASQLHTQLQKHRSEPGKTDPLVLPVSSSFRKAVMQGPYTINPFPERLYLATAVQLNTLNLNDNTSEILLISFDDGTILHCFPDSEPTMAWESVEVCQNNSLVTIKAMNLPGLIAVTSKSAFVVLSPQKASLVDVSRLTKTIDQALRDCDISELAEADLSEQIIEQQGSFETATLWSTGLQFVLLSKTSTSHLDIPTSKKTLIPREQKHIEKSTQRRPYDQPMTELLALNKKVQSLMKTPLSTTIEPRLRQVKLDNASNEEQLSVLTDISKELLTRVMVAQTSVLSLHTRVMGQQGELTKQLEMVCEIKTKKKEICEKLIPQQERWRCVEKKNESIKNRFTALQHKLKQISASDEIKSRPIARSEMEWFMEVKNQISKFNRLVYSQRDLNETLSVLKTELEYVKVDGNSTTPGAVDDVSWEELRELLAKDAKIIGECQAELQTAANELG</sequence>
<name>A0A1G4K0Q0_9SACH</name>
<keyword evidence="4" id="KW-0653">Protein transport</keyword>
<protein>
    <submittedName>
        <fullName evidence="8">LAME_0F18514g1_1</fullName>
    </submittedName>
</protein>
<dbReference type="GO" id="GO:0000056">
    <property type="term" value="P:ribosomal small subunit export from nucleus"/>
    <property type="evidence" value="ECO:0007669"/>
    <property type="project" value="InterPro"/>
</dbReference>